<keyword evidence="2" id="KW-0378">Hydrolase</keyword>
<gene>
    <name evidence="2" type="ORF">BWI75_23295</name>
</gene>
<dbReference type="Proteomes" id="UP000441797">
    <property type="component" value="Unassembled WGS sequence"/>
</dbReference>
<dbReference type="AlphaFoldDB" id="A0A6N8G159"/>
<sequence length="304" mass="33255">MSALTQTPATHSTAAGQNIGGTVQKYEWTWQEQTFTVVYETRGEGSPVLLLPAFSTVSTRAEMRGLAEKLAIQYQVVALDWLGFGQSDRPPLDYQPAIYQQLLQDFVRDTFSHPIAVVAAGHAAGYVMQLAQQPDVWSRIVLVAPTWRGPFTVMGASKPVAGMVRELVRSPLLGQALYQANTTPAFLRLMYGRHVYVDKARLTPEFINQKRQITQQPGARFAPAAFVTGRLDPVTSRADFLQLFQVSLPVMVIIGSQAPPSSTAEMEAIAAIPGIQTQTLPGTLGLHEEYATEVAQVVLPFLNS</sequence>
<evidence type="ECO:0000313" key="3">
    <source>
        <dbReference type="Proteomes" id="UP000441797"/>
    </source>
</evidence>
<protein>
    <submittedName>
        <fullName evidence="2">Alpha/beta hydrolase</fullName>
    </submittedName>
</protein>
<reference evidence="2 3" key="1">
    <citation type="journal article" date="2019" name="Front. Microbiol.">
        <title>Genomic Features for Desiccation Tolerance and Sugar Biosynthesis in the Extremophile Gloeocapsopsis sp. UTEX B3054.</title>
        <authorList>
            <person name="Urrejola C."/>
            <person name="Alcorta J."/>
            <person name="Salas L."/>
            <person name="Vasquez M."/>
            <person name="Polz M.F."/>
            <person name="Vicuna R."/>
            <person name="Diez B."/>
        </authorList>
    </citation>
    <scope>NUCLEOTIDE SEQUENCE [LARGE SCALE GENOMIC DNA]</scope>
    <source>
        <strain evidence="2 3">1H9</strain>
    </source>
</reference>
<evidence type="ECO:0000259" key="1">
    <source>
        <dbReference type="Pfam" id="PF12697"/>
    </source>
</evidence>
<proteinExistence type="predicted"/>
<dbReference type="Pfam" id="PF12697">
    <property type="entry name" value="Abhydrolase_6"/>
    <property type="match status" value="1"/>
</dbReference>
<dbReference type="InterPro" id="IPR000073">
    <property type="entry name" value="AB_hydrolase_1"/>
</dbReference>
<dbReference type="EMBL" id="NAPY01000063">
    <property type="protein sequence ID" value="MUL39140.1"/>
    <property type="molecule type" value="Genomic_DNA"/>
</dbReference>
<dbReference type="OrthoDB" id="6181537at2"/>
<feature type="domain" description="AB hydrolase-1" evidence="1">
    <location>
        <begin position="49"/>
        <end position="294"/>
    </location>
</feature>
<accession>A0A6N8G159</accession>
<dbReference type="RefSeq" id="WP_105221383.1">
    <property type="nucleotide sequence ID" value="NZ_CAWNSU010000089.1"/>
</dbReference>
<keyword evidence="3" id="KW-1185">Reference proteome</keyword>
<evidence type="ECO:0000313" key="2">
    <source>
        <dbReference type="EMBL" id="MUL39140.1"/>
    </source>
</evidence>
<organism evidence="2 3">
    <name type="scientific">Gloeocapsopsis dulcis AAB1 = 1H9</name>
    <dbReference type="NCBI Taxonomy" id="1433147"/>
    <lineage>
        <taxon>Bacteria</taxon>
        <taxon>Bacillati</taxon>
        <taxon>Cyanobacteriota</taxon>
        <taxon>Cyanophyceae</taxon>
        <taxon>Oscillatoriophycideae</taxon>
        <taxon>Chroococcales</taxon>
        <taxon>Chroococcaceae</taxon>
        <taxon>Gloeocapsopsis</taxon>
        <taxon>Gloeocapsopsis dulcis</taxon>
    </lineage>
</organism>
<dbReference type="Gene3D" id="3.40.50.1820">
    <property type="entry name" value="alpha/beta hydrolase"/>
    <property type="match status" value="1"/>
</dbReference>
<dbReference type="GO" id="GO:0016787">
    <property type="term" value="F:hydrolase activity"/>
    <property type="evidence" value="ECO:0007669"/>
    <property type="project" value="UniProtKB-KW"/>
</dbReference>
<name>A0A6N8G159_9CHRO</name>
<dbReference type="SUPFAM" id="SSF53474">
    <property type="entry name" value="alpha/beta-Hydrolases"/>
    <property type="match status" value="1"/>
</dbReference>
<comment type="caution">
    <text evidence="2">The sequence shown here is derived from an EMBL/GenBank/DDBJ whole genome shotgun (WGS) entry which is preliminary data.</text>
</comment>
<dbReference type="PANTHER" id="PTHR47914:SF1">
    <property type="entry name" value="ALPHA_BETA-HYDROLASES SUPERFAMILY PROTEIN"/>
    <property type="match status" value="1"/>
</dbReference>
<dbReference type="InterPro" id="IPR029058">
    <property type="entry name" value="AB_hydrolase_fold"/>
</dbReference>
<dbReference type="PANTHER" id="PTHR47914">
    <property type="entry name" value="ALPHA/BETA-HYDROLASES SUPERFAMILY PROTEIN"/>
    <property type="match status" value="1"/>
</dbReference>